<feature type="region of interest" description="Disordered" evidence="6">
    <location>
        <begin position="234"/>
        <end position="255"/>
    </location>
</feature>
<dbReference type="eggNOG" id="ENOG502QWQX">
    <property type="taxonomic scope" value="Eukaryota"/>
</dbReference>
<dbReference type="PaxDb" id="7955-ENSDARP00000112344"/>
<keyword evidence="1 4" id="KW-0479">Metal-binding</keyword>
<accession>A0A8M1RHQ8</accession>
<dbReference type="PROSITE" id="PS50021">
    <property type="entry name" value="CH"/>
    <property type="match status" value="1"/>
</dbReference>
<dbReference type="InterPro" id="IPR001715">
    <property type="entry name" value="CH_dom"/>
</dbReference>
<dbReference type="OrthoDB" id="18853at2759"/>
<dbReference type="OMA" id="PWMAIVH"/>
<protein>
    <submittedName>
        <fullName evidence="10">MICAL-like 1b, duplicate 2</fullName>
    </submittedName>
</protein>
<dbReference type="GeneTree" id="ENSGT00940000156057"/>
<sequence>MSRYTLLQHLAEVPSRVTGALKAEPACTKAVMCSVFSLQDWCRGVCEGYSDVQISDMSSSFTDGLAFCAIIHKHRPDLLDFHSLSKHKAGANMRLAFSVAERELGVPALLDPDELLCEEPDLLSIITYVSQLYCVFSGRSDDTQKNHMEDEPYRTRANTWLFSSDVIRSSDRSVCRVCHTHVHLIQRVLVKGRLYHRSCFRCSVCRRSLLPMSFTEHSETGSLRCSYQCKPAGEHTEHTEHSHTNTCETERDRGEADGEIVEKMSEVCLSDSPGTDQQAVLLHDRQSQHQTDRSSGETDRNGGETEGDRGEMARNGGETDRIGEKTDRNGGKTEKDRGETDRNHGETDRNGKQTDRIDGETEGDRGETDEDVSDGRLSSSSSESDVQTPPRPAPRKRAEPQDHPCLAPRSHDHCPENAPPQRAVPKDHPWLKLVNPGPWYHLPPVPVYSRHRPPTFNPFQEVEEEDKQRNSVRCETSVSHKPQTSCSAPSMHKATAVHGFPLIKRKINLDTRVSEQQVCVEQRKLEERLQDLERRGVQLERDMRTRSDQSLLVDWFFLVHQKSMLVRRDAELMYMLKQQRLEDDQADVELEIRCLFNKPELDWTEEDRGQEQQLMSRLLSIIQQRSDIISSLELDRQREQEEDEMLSTVIQRRELLTDTHSQLHKGRRRFKQLQIFQTSSRKKSSR</sequence>
<reference evidence="10" key="2">
    <citation type="journal article" date="2013" name="Nature">
        <title>The zebrafish reference genome sequence and its relationship to the human genome.</title>
        <authorList>
            <consortium name="Genome Reference Consortium Zebrafish"/>
            <person name="Howe K."/>
            <person name="Clark M.D."/>
            <person name="Torroja C.F."/>
            <person name="Torrance J."/>
            <person name="Berthelot C."/>
            <person name="Muffato M."/>
            <person name="Collins J.E."/>
            <person name="Humphray S."/>
            <person name="McLaren K."/>
            <person name="Matthews L."/>
            <person name="McLaren S."/>
            <person name="Sealy I."/>
            <person name="Caccamo M."/>
            <person name="Churcher C."/>
            <person name="Scott C."/>
            <person name="Barrett J.C."/>
            <person name="Koch R."/>
            <person name="Rauch G.J."/>
            <person name="White S."/>
            <person name="Chow W."/>
            <person name="Kilian B."/>
            <person name="Quintais L.T."/>
            <person name="Guerra-Assuncao J.A."/>
            <person name="Zhou Y."/>
            <person name="Gu Y."/>
            <person name="Yen J."/>
            <person name="Vogel J.H."/>
            <person name="Eyre T."/>
            <person name="Redmond S."/>
            <person name="Banerjee R."/>
            <person name="Chi J."/>
            <person name="Fu B."/>
            <person name="Langley E."/>
            <person name="Maguire S.F."/>
            <person name="Laird G.K."/>
            <person name="Lloyd D."/>
            <person name="Kenyon E."/>
            <person name="Donaldson S."/>
            <person name="Sehra H."/>
            <person name="Almeida-King J."/>
            <person name="Loveland J."/>
            <person name="Trevanion S."/>
            <person name="Jones M."/>
            <person name="Quail M."/>
            <person name="Willey D."/>
            <person name="Hunt A."/>
            <person name="Burton J."/>
            <person name="Sims S."/>
            <person name="McLay K."/>
            <person name="Plumb B."/>
            <person name="Davis J."/>
            <person name="Clee C."/>
            <person name="Oliver K."/>
            <person name="Clark R."/>
            <person name="Riddle C."/>
            <person name="Elliot D."/>
            <person name="Eliott D."/>
            <person name="Threadgold G."/>
            <person name="Harden G."/>
            <person name="Ware D."/>
            <person name="Begum S."/>
            <person name="Mortimore B."/>
            <person name="Mortimer B."/>
            <person name="Kerry G."/>
            <person name="Heath P."/>
            <person name="Phillimore B."/>
            <person name="Tracey A."/>
            <person name="Corby N."/>
            <person name="Dunn M."/>
            <person name="Johnson C."/>
            <person name="Wood J."/>
            <person name="Clark S."/>
            <person name="Pelan S."/>
            <person name="Griffiths G."/>
            <person name="Smith M."/>
            <person name="Glithero R."/>
            <person name="Howden P."/>
            <person name="Barker N."/>
            <person name="Lloyd C."/>
            <person name="Stevens C."/>
            <person name="Harley J."/>
            <person name="Holt K."/>
            <person name="Panagiotidis G."/>
            <person name="Lovell J."/>
            <person name="Beasley H."/>
            <person name="Henderson C."/>
            <person name="Gordon D."/>
            <person name="Auger K."/>
            <person name="Wright D."/>
            <person name="Collins J."/>
            <person name="Raisen C."/>
            <person name="Dyer L."/>
            <person name="Leung K."/>
            <person name="Robertson L."/>
            <person name="Ambridge K."/>
            <person name="Leongamornlert D."/>
            <person name="McGuire S."/>
            <person name="Gilderthorp R."/>
            <person name="Griffiths C."/>
            <person name="Manthravadi D."/>
            <person name="Nichol S."/>
            <person name="Barker G."/>
            <person name="Whitehead S."/>
            <person name="Kay M."/>
            <person name="Brown J."/>
            <person name="Murnane C."/>
            <person name="Gray E."/>
            <person name="Humphries M."/>
            <person name="Sycamore N."/>
            <person name="Barker D."/>
            <person name="Saunders D."/>
            <person name="Wallis J."/>
            <person name="Babbage A."/>
            <person name="Hammond S."/>
            <person name="Mashreghi-Mohammadi M."/>
            <person name="Barr L."/>
            <person name="Martin S."/>
            <person name="Wray P."/>
            <person name="Ellington A."/>
            <person name="Matthews N."/>
            <person name="Ellwood M."/>
            <person name="Woodmansey R."/>
            <person name="Clark G."/>
            <person name="Cooper J."/>
            <person name="Cooper J."/>
            <person name="Tromans A."/>
            <person name="Grafham D."/>
            <person name="Skuce C."/>
            <person name="Pandian R."/>
            <person name="Andrews R."/>
            <person name="Harrison E."/>
            <person name="Kimberley A."/>
            <person name="Garnett J."/>
            <person name="Fosker N."/>
            <person name="Hall R."/>
            <person name="Garner P."/>
            <person name="Kelly D."/>
            <person name="Bird C."/>
            <person name="Palmer S."/>
            <person name="Gehring I."/>
            <person name="Berger A."/>
            <person name="Dooley C.M."/>
            <person name="Ersan-Urun Z."/>
            <person name="Eser C."/>
            <person name="Geiger H."/>
            <person name="Geisler M."/>
            <person name="Karotki L."/>
            <person name="Kirn A."/>
            <person name="Konantz J."/>
            <person name="Konantz M."/>
            <person name="Oberlander M."/>
            <person name="Rudolph-Geiger S."/>
            <person name="Teucke M."/>
            <person name="Lanz C."/>
            <person name="Raddatz G."/>
            <person name="Osoegawa K."/>
            <person name="Zhu B."/>
            <person name="Rapp A."/>
            <person name="Widaa S."/>
            <person name="Langford C."/>
            <person name="Yang F."/>
            <person name="Schuster S.C."/>
            <person name="Carter N.P."/>
            <person name="Harrow J."/>
            <person name="Ning Z."/>
            <person name="Herrero J."/>
            <person name="Searle S.M."/>
            <person name="Enright A."/>
            <person name="Geisler R."/>
            <person name="Plasterk R.H."/>
            <person name="Lee C."/>
            <person name="Westerfield M."/>
            <person name="de Jong P.J."/>
            <person name="Zon L.I."/>
            <person name="Postlethwait J.H."/>
            <person name="Nusslein-Volhard C."/>
            <person name="Hubbard T.J."/>
            <person name="Roest Crollius H."/>
            <person name="Rogers J."/>
            <person name="Stemple D.L."/>
        </authorList>
    </citation>
    <scope>NUCLEOTIDE SEQUENCE [LARGE SCALE GENOMIC DNA]</scope>
    <source>
        <strain evidence="10">Tuebingen</strain>
    </source>
</reference>
<keyword evidence="5" id="KW-0175">Coiled coil</keyword>
<dbReference type="Pfam" id="PF00307">
    <property type="entry name" value="CH"/>
    <property type="match status" value="1"/>
</dbReference>
<dbReference type="PROSITE" id="PS00478">
    <property type="entry name" value="LIM_DOMAIN_1"/>
    <property type="match status" value="1"/>
</dbReference>
<dbReference type="InterPro" id="IPR001781">
    <property type="entry name" value="Znf_LIM"/>
</dbReference>
<feature type="coiled-coil region" evidence="5">
    <location>
        <begin position="515"/>
        <end position="542"/>
    </location>
</feature>
<proteinExistence type="predicted"/>
<dbReference type="Pfam" id="PF12130">
    <property type="entry name" value="bMERB_dom"/>
    <property type="match status" value="1"/>
</dbReference>
<feature type="domain" description="LIM zinc-binding" evidence="8">
    <location>
        <begin position="173"/>
        <end position="236"/>
    </location>
</feature>
<dbReference type="EMBL" id="CT574544">
    <property type="status" value="NOT_ANNOTATED_CDS"/>
    <property type="molecule type" value="Genomic_DNA"/>
</dbReference>
<feature type="compositionally biased region" description="Basic and acidic residues" evidence="6">
    <location>
        <begin position="284"/>
        <end position="366"/>
    </location>
</feature>
<reference evidence="10" key="1">
    <citation type="submission" date="2011-07" db="UniProtKB">
        <authorList>
            <consortium name="Ensembl"/>
        </authorList>
    </citation>
    <scope>IDENTIFICATION</scope>
    <source>
        <strain evidence="10">Tuebingen</strain>
    </source>
</reference>
<dbReference type="PhylomeDB" id="E7FEL3"/>
<name>E7FEL3_DANRE</name>
<dbReference type="GeneID" id="100331822"/>
<dbReference type="PANTHER" id="PTHR23167">
    <property type="entry name" value="CALPONIN HOMOLOGY DOMAIN-CONTAINING PROTEIN DDB_G0272472-RELATED"/>
    <property type="match status" value="1"/>
</dbReference>
<dbReference type="ZFIN" id="ZDB-GENE-100922-171">
    <property type="gene designation" value="micall1b.2"/>
</dbReference>
<gene>
    <name evidence="10 11" type="primary">micall1b.2</name>
</gene>
<feature type="domain" description="BMERB" evidence="9">
    <location>
        <begin position="505"/>
        <end position="648"/>
    </location>
</feature>
<evidence type="ECO:0000259" key="9">
    <source>
        <dbReference type="PROSITE" id="PS51848"/>
    </source>
</evidence>
<keyword evidence="3 4" id="KW-0440">LIM domain</keyword>
<dbReference type="AlphaFoldDB" id="E7FEL3"/>
<evidence type="ECO:0000256" key="6">
    <source>
        <dbReference type="SAM" id="MobiDB-lite"/>
    </source>
</evidence>
<evidence type="ECO:0000256" key="1">
    <source>
        <dbReference type="ARBA" id="ARBA00022723"/>
    </source>
</evidence>
<evidence type="ECO:0000256" key="5">
    <source>
        <dbReference type="SAM" id="Coils"/>
    </source>
</evidence>
<feature type="domain" description="Calponin-homology (CH)" evidence="7">
    <location>
        <begin position="32"/>
        <end position="137"/>
    </location>
</feature>
<accession>E7FEL3</accession>
<dbReference type="InterPro" id="IPR050540">
    <property type="entry name" value="F-actin_Monoox_Mical"/>
</dbReference>
<organism evidence="10">
    <name type="scientific">Danio rerio</name>
    <name type="common">Zebrafish</name>
    <name type="synonym">Brachydanio rerio</name>
    <dbReference type="NCBI Taxonomy" id="7955"/>
    <lineage>
        <taxon>Eukaryota</taxon>
        <taxon>Metazoa</taxon>
        <taxon>Chordata</taxon>
        <taxon>Craniata</taxon>
        <taxon>Vertebrata</taxon>
        <taxon>Euteleostomi</taxon>
        <taxon>Actinopterygii</taxon>
        <taxon>Neopterygii</taxon>
        <taxon>Teleostei</taxon>
        <taxon>Ostariophysi</taxon>
        <taxon>Cypriniformes</taxon>
        <taxon>Danionidae</taxon>
        <taxon>Danioninae</taxon>
        <taxon>Danio</taxon>
    </lineage>
</organism>
<dbReference type="SMART" id="SM00132">
    <property type="entry name" value="LIM"/>
    <property type="match status" value="1"/>
</dbReference>
<dbReference type="PROSITE" id="PS50023">
    <property type="entry name" value="LIM_DOMAIN_2"/>
    <property type="match status" value="1"/>
</dbReference>
<dbReference type="KEGG" id="dre:100331822"/>
<dbReference type="EMBL" id="BX465228">
    <property type="status" value="NOT_ANNOTATED_CDS"/>
    <property type="molecule type" value="Genomic_DNA"/>
</dbReference>
<dbReference type="Gene3D" id="1.10.418.10">
    <property type="entry name" value="Calponin-like domain"/>
    <property type="match status" value="1"/>
</dbReference>
<dbReference type="AGR" id="ZFIN:ZDB-GENE-100922-171"/>
<dbReference type="EMBL" id="BX321875">
    <property type="status" value="NOT_ANNOTATED_CDS"/>
    <property type="molecule type" value="Genomic_DNA"/>
</dbReference>
<keyword evidence="2 4" id="KW-0862">Zinc</keyword>
<dbReference type="CTD" id="100331822"/>
<evidence type="ECO:0000313" key="11">
    <source>
        <dbReference type="ZFIN" id="ZDB-GENE-100922-171"/>
    </source>
</evidence>
<evidence type="ECO:0000256" key="2">
    <source>
        <dbReference type="ARBA" id="ARBA00022833"/>
    </source>
</evidence>
<evidence type="ECO:0000256" key="3">
    <source>
        <dbReference type="ARBA" id="ARBA00023038"/>
    </source>
</evidence>
<evidence type="ECO:0000313" key="10">
    <source>
        <dbReference type="Ensembl" id="ENSDARP00000112344"/>
    </source>
</evidence>
<dbReference type="STRING" id="7955.ENSDARP00000112344"/>
<dbReference type="PROSITE" id="PS51848">
    <property type="entry name" value="BMERB"/>
    <property type="match status" value="1"/>
</dbReference>
<evidence type="ECO:0000259" key="8">
    <source>
        <dbReference type="PROSITE" id="PS50023"/>
    </source>
</evidence>
<evidence type="ECO:0000256" key="4">
    <source>
        <dbReference type="PROSITE-ProRule" id="PRU00125"/>
    </source>
</evidence>
<dbReference type="Ensembl" id="ENSDART00000121870.3">
    <property type="protein sequence ID" value="ENSDARP00000112344.1"/>
    <property type="gene ID" value="ENSDARG00000087016.4"/>
</dbReference>
<dbReference type="HOGENOM" id="CLU_015382_1_0_1"/>
<dbReference type="Pfam" id="PF00412">
    <property type="entry name" value="LIM"/>
    <property type="match status" value="1"/>
</dbReference>
<dbReference type="SUPFAM" id="SSF47576">
    <property type="entry name" value="Calponin-homology domain, CH-domain"/>
    <property type="match status" value="1"/>
</dbReference>
<dbReference type="SMART" id="SM00033">
    <property type="entry name" value="CH"/>
    <property type="match status" value="1"/>
</dbReference>
<dbReference type="GO" id="GO:0046872">
    <property type="term" value="F:metal ion binding"/>
    <property type="evidence" value="ECO:0007669"/>
    <property type="project" value="UniProtKB-KW"/>
</dbReference>
<dbReference type="PANTHER" id="PTHR23167:SF89">
    <property type="entry name" value="MICAL-LIKE PROTEIN 1"/>
    <property type="match status" value="1"/>
</dbReference>
<feature type="region of interest" description="Disordered" evidence="6">
    <location>
        <begin position="284"/>
        <end position="429"/>
    </location>
</feature>
<dbReference type="Gene3D" id="2.10.110.10">
    <property type="entry name" value="Cysteine Rich Protein"/>
    <property type="match status" value="1"/>
</dbReference>
<dbReference type="Bgee" id="ENSDARG00000087016">
    <property type="expression patterns" value="Expressed in pharyngeal gill and 14 other cell types or tissues"/>
</dbReference>
<dbReference type="InterPro" id="IPR022735">
    <property type="entry name" value="bMERB_dom"/>
</dbReference>
<evidence type="ECO:0000259" key="7">
    <source>
        <dbReference type="PROSITE" id="PS50021"/>
    </source>
</evidence>
<dbReference type="InterPro" id="IPR036872">
    <property type="entry name" value="CH_dom_sf"/>
</dbReference>
<dbReference type="SMART" id="SM01203">
    <property type="entry name" value="DUF3585"/>
    <property type="match status" value="1"/>
</dbReference>
<dbReference type="SUPFAM" id="SSF57716">
    <property type="entry name" value="Glucocorticoid receptor-like (DNA-binding domain)"/>
    <property type="match status" value="1"/>
</dbReference>